<sequence length="567" mass="58104">MASTQTIPLATLGARRTRAGVVMQSSNERNQTSSRNENEDDDFHATPALPPVSRRQQASVLVAAFLAIALSIGYNQCYGVFQEYYLSANQNVLISSPASSSSSSSTSTASGSQPSTALLAFVGTLGAGLTWAGSIFVNPWLSRVEYAAQSSASQRANSNSNAGSAQPLMQRLLKSAQHGLTASPRSITLSGVALMGLGFLLASFATQVWHLLLTQGLLYGLGSSMLYFPLLGPAPEYFNRHRATALGLILSGGGVGSLVLSPVVRALLSAVGGRWTLRFLAALSVVVGTPVAWAVPPSRFPVLGATHANANADVNADSDSEQPPANATNIAVVARRRTHISTALLVTPAFLLSVAAAFCQSAGAQLPLTFIPSYSVALGLSAGTGATLLAVANVVNAVARVATGYAGDRFGRLNVLAVSLAGAAIAVGALWGMSVKTAADSDASATSSASSLSSSASSQLWLAFIVLYSVAAGGYYALFPATIADVFGIRSYAAVNGFIYFVRGCGTMLGSPVGGVLLGSGSGGTSSSSSSYSGVVVWDGALLVGSAMCVLGVRWADAVRRGWAWRA</sequence>
<feature type="transmembrane region" description="Helical" evidence="4">
    <location>
        <begin position="535"/>
        <end position="556"/>
    </location>
</feature>
<dbReference type="SUPFAM" id="SSF103473">
    <property type="entry name" value="MFS general substrate transporter"/>
    <property type="match status" value="1"/>
</dbReference>
<comment type="similarity">
    <text evidence="2">Belongs to the major facilitator superfamily. Monocarboxylate porter (TC 2.A.1.13) family.</text>
</comment>
<dbReference type="InterPro" id="IPR020846">
    <property type="entry name" value="MFS_dom"/>
</dbReference>
<dbReference type="Pfam" id="PF07690">
    <property type="entry name" value="MFS_1"/>
    <property type="match status" value="1"/>
</dbReference>
<gene>
    <name evidence="6" type="ORF">SCUCBS95973_005779</name>
</gene>
<dbReference type="InterPro" id="IPR050327">
    <property type="entry name" value="Proton-linked_MCT"/>
</dbReference>
<feature type="transmembrane region" description="Helical" evidence="4">
    <location>
        <begin position="343"/>
        <end position="364"/>
    </location>
</feature>
<dbReference type="Gene3D" id="1.20.1250.20">
    <property type="entry name" value="MFS general substrate transporter like domains"/>
    <property type="match status" value="2"/>
</dbReference>
<evidence type="ECO:0000259" key="5">
    <source>
        <dbReference type="PROSITE" id="PS50850"/>
    </source>
</evidence>
<evidence type="ECO:0000256" key="3">
    <source>
        <dbReference type="SAM" id="MobiDB-lite"/>
    </source>
</evidence>
<reference evidence="6 7" key="1">
    <citation type="submission" date="2024-01" db="EMBL/GenBank/DDBJ databases">
        <authorList>
            <person name="Allen C."/>
            <person name="Tagirdzhanova G."/>
        </authorList>
    </citation>
    <scope>NUCLEOTIDE SEQUENCE [LARGE SCALE GENOMIC DNA]</scope>
</reference>
<evidence type="ECO:0000256" key="1">
    <source>
        <dbReference type="ARBA" id="ARBA00004141"/>
    </source>
</evidence>
<keyword evidence="4" id="KW-1133">Transmembrane helix</keyword>
<feature type="transmembrane region" description="Helical" evidence="4">
    <location>
        <begin position="411"/>
        <end position="431"/>
    </location>
</feature>
<evidence type="ECO:0000256" key="4">
    <source>
        <dbReference type="SAM" id="Phobius"/>
    </source>
</evidence>
<dbReference type="InterPro" id="IPR011701">
    <property type="entry name" value="MFS"/>
</dbReference>
<organism evidence="6 7">
    <name type="scientific">Sporothrix curviconia</name>
    <dbReference type="NCBI Taxonomy" id="1260050"/>
    <lineage>
        <taxon>Eukaryota</taxon>
        <taxon>Fungi</taxon>
        <taxon>Dikarya</taxon>
        <taxon>Ascomycota</taxon>
        <taxon>Pezizomycotina</taxon>
        <taxon>Sordariomycetes</taxon>
        <taxon>Sordariomycetidae</taxon>
        <taxon>Ophiostomatales</taxon>
        <taxon>Ophiostomataceae</taxon>
        <taxon>Sporothrix</taxon>
    </lineage>
</organism>
<evidence type="ECO:0000256" key="2">
    <source>
        <dbReference type="ARBA" id="ARBA00006727"/>
    </source>
</evidence>
<feature type="transmembrane region" description="Helical" evidence="4">
    <location>
        <begin position="376"/>
        <end position="399"/>
    </location>
</feature>
<feature type="transmembrane region" description="Helical" evidence="4">
    <location>
        <begin position="117"/>
        <end position="141"/>
    </location>
</feature>
<feature type="region of interest" description="Disordered" evidence="3">
    <location>
        <begin position="18"/>
        <end position="49"/>
    </location>
</feature>
<accession>A0ABP0C1M2</accession>
<keyword evidence="4" id="KW-0472">Membrane</keyword>
<feature type="transmembrane region" description="Helical" evidence="4">
    <location>
        <begin position="60"/>
        <end position="81"/>
    </location>
</feature>
<protein>
    <recommendedName>
        <fullName evidence="5">Major facilitator superfamily (MFS) profile domain-containing protein</fullName>
    </recommendedName>
</protein>
<evidence type="ECO:0000313" key="6">
    <source>
        <dbReference type="EMBL" id="CAK7225194.1"/>
    </source>
</evidence>
<feature type="compositionally biased region" description="Polar residues" evidence="3">
    <location>
        <begin position="23"/>
        <end position="35"/>
    </location>
</feature>
<keyword evidence="7" id="KW-1185">Reference proteome</keyword>
<feature type="transmembrane region" description="Helical" evidence="4">
    <location>
        <begin position="275"/>
        <end position="295"/>
    </location>
</feature>
<dbReference type="PANTHER" id="PTHR11360">
    <property type="entry name" value="MONOCARBOXYLATE TRANSPORTER"/>
    <property type="match status" value="1"/>
</dbReference>
<proteinExistence type="inferred from homology"/>
<dbReference type="EMBL" id="CAWUHB010000032">
    <property type="protein sequence ID" value="CAK7225194.1"/>
    <property type="molecule type" value="Genomic_DNA"/>
</dbReference>
<dbReference type="PROSITE" id="PS50850">
    <property type="entry name" value="MFS"/>
    <property type="match status" value="1"/>
</dbReference>
<feature type="domain" description="Major facilitator superfamily (MFS) profile" evidence="5">
    <location>
        <begin position="119"/>
        <end position="564"/>
    </location>
</feature>
<feature type="transmembrane region" description="Helical" evidence="4">
    <location>
        <begin position="243"/>
        <end position="263"/>
    </location>
</feature>
<name>A0ABP0C1M2_9PEZI</name>
<dbReference type="Proteomes" id="UP001642405">
    <property type="component" value="Unassembled WGS sequence"/>
</dbReference>
<dbReference type="InterPro" id="IPR036259">
    <property type="entry name" value="MFS_trans_sf"/>
</dbReference>
<keyword evidence="4" id="KW-0812">Transmembrane</keyword>
<comment type="subcellular location">
    <subcellularLocation>
        <location evidence="1">Membrane</location>
        <topology evidence="1">Multi-pass membrane protein</topology>
    </subcellularLocation>
</comment>
<dbReference type="PANTHER" id="PTHR11360:SF284">
    <property type="entry name" value="EG:103B4.3 PROTEIN-RELATED"/>
    <property type="match status" value="1"/>
</dbReference>
<feature type="transmembrane region" description="Helical" evidence="4">
    <location>
        <begin position="211"/>
        <end position="231"/>
    </location>
</feature>
<feature type="transmembrane region" description="Helical" evidence="4">
    <location>
        <begin position="491"/>
        <end position="515"/>
    </location>
</feature>
<feature type="transmembrane region" description="Helical" evidence="4">
    <location>
        <begin position="187"/>
        <end position="205"/>
    </location>
</feature>
<evidence type="ECO:0000313" key="7">
    <source>
        <dbReference type="Proteomes" id="UP001642405"/>
    </source>
</evidence>
<comment type="caution">
    <text evidence="6">The sequence shown here is derived from an EMBL/GenBank/DDBJ whole genome shotgun (WGS) entry which is preliminary data.</text>
</comment>
<feature type="transmembrane region" description="Helical" evidence="4">
    <location>
        <begin position="460"/>
        <end position="479"/>
    </location>
</feature>